<keyword evidence="5" id="KW-0997">Cell inner membrane</keyword>
<dbReference type="RefSeq" id="WP_302037173.1">
    <property type="nucleotide sequence ID" value="NZ_JAUKPO010000004.1"/>
</dbReference>
<evidence type="ECO:0000256" key="4">
    <source>
        <dbReference type="ARBA" id="ARBA00022475"/>
    </source>
</evidence>
<dbReference type="EMBL" id="JAUKPO010000004">
    <property type="protein sequence ID" value="MDO1446367.1"/>
    <property type="molecule type" value="Genomic_DNA"/>
</dbReference>
<evidence type="ECO:0000256" key="5">
    <source>
        <dbReference type="ARBA" id="ARBA00022519"/>
    </source>
</evidence>
<protein>
    <submittedName>
        <fullName evidence="11">TonB family protein</fullName>
    </submittedName>
</protein>
<dbReference type="SUPFAM" id="SSF49464">
    <property type="entry name" value="Carboxypeptidase regulatory domain-like"/>
    <property type="match status" value="1"/>
</dbReference>
<keyword evidence="7" id="KW-0653">Protein transport</keyword>
<keyword evidence="12" id="KW-1185">Reference proteome</keyword>
<keyword evidence="9" id="KW-0472">Membrane</keyword>
<evidence type="ECO:0000256" key="7">
    <source>
        <dbReference type="ARBA" id="ARBA00022927"/>
    </source>
</evidence>
<dbReference type="InterPro" id="IPR037682">
    <property type="entry name" value="TonB_C"/>
</dbReference>
<evidence type="ECO:0000259" key="10">
    <source>
        <dbReference type="PROSITE" id="PS52015"/>
    </source>
</evidence>
<comment type="caution">
    <text evidence="11">The sequence shown here is derived from an EMBL/GenBank/DDBJ whole genome shotgun (WGS) entry which is preliminary data.</text>
</comment>
<reference evidence="11" key="1">
    <citation type="submission" date="2023-07" db="EMBL/GenBank/DDBJ databases">
        <title>The genome sequence of Rhodocytophaga aerolata KACC 12507.</title>
        <authorList>
            <person name="Zhang X."/>
        </authorList>
    </citation>
    <scope>NUCLEOTIDE SEQUENCE</scope>
    <source>
        <strain evidence="11">KACC 12507</strain>
    </source>
</reference>
<keyword evidence="4" id="KW-1003">Cell membrane</keyword>
<accession>A0ABT8R6J1</accession>
<evidence type="ECO:0000256" key="1">
    <source>
        <dbReference type="ARBA" id="ARBA00004383"/>
    </source>
</evidence>
<keyword evidence="8" id="KW-1133">Transmembrane helix</keyword>
<dbReference type="Gene3D" id="3.30.1150.10">
    <property type="match status" value="1"/>
</dbReference>
<dbReference type="Pfam" id="PF03544">
    <property type="entry name" value="TonB_C"/>
    <property type="match status" value="1"/>
</dbReference>
<evidence type="ECO:0000256" key="9">
    <source>
        <dbReference type="ARBA" id="ARBA00023136"/>
    </source>
</evidence>
<organism evidence="11 12">
    <name type="scientific">Rhodocytophaga aerolata</name>
    <dbReference type="NCBI Taxonomy" id="455078"/>
    <lineage>
        <taxon>Bacteria</taxon>
        <taxon>Pseudomonadati</taxon>
        <taxon>Bacteroidota</taxon>
        <taxon>Cytophagia</taxon>
        <taxon>Cytophagales</taxon>
        <taxon>Rhodocytophagaceae</taxon>
        <taxon>Rhodocytophaga</taxon>
    </lineage>
</organism>
<dbReference type="InterPro" id="IPR051045">
    <property type="entry name" value="TonB-dependent_transducer"/>
</dbReference>
<feature type="domain" description="TonB C-terminal" evidence="10">
    <location>
        <begin position="250"/>
        <end position="341"/>
    </location>
</feature>
<gene>
    <name evidence="11" type="ORF">Q0590_08905</name>
</gene>
<proteinExistence type="inferred from homology"/>
<evidence type="ECO:0000256" key="6">
    <source>
        <dbReference type="ARBA" id="ARBA00022692"/>
    </source>
</evidence>
<keyword evidence="6" id="KW-0812">Transmembrane</keyword>
<dbReference type="SUPFAM" id="SSF74653">
    <property type="entry name" value="TolA/TonB C-terminal domain"/>
    <property type="match status" value="1"/>
</dbReference>
<dbReference type="PANTHER" id="PTHR33446">
    <property type="entry name" value="PROTEIN TONB-RELATED"/>
    <property type="match status" value="1"/>
</dbReference>
<evidence type="ECO:0000256" key="2">
    <source>
        <dbReference type="ARBA" id="ARBA00006555"/>
    </source>
</evidence>
<evidence type="ECO:0000256" key="3">
    <source>
        <dbReference type="ARBA" id="ARBA00022448"/>
    </source>
</evidence>
<dbReference type="PROSITE" id="PS52015">
    <property type="entry name" value="TONB_CTD"/>
    <property type="match status" value="1"/>
</dbReference>
<dbReference type="PANTHER" id="PTHR33446:SF2">
    <property type="entry name" value="PROTEIN TONB"/>
    <property type="match status" value="1"/>
</dbReference>
<evidence type="ECO:0000313" key="11">
    <source>
        <dbReference type="EMBL" id="MDO1446367.1"/>
    </source>
</evidence>
<dbReference type="Pfam" id="PF13715">
    <property type="entry name" value="CarbopepD_reg_2"/>
    <property type="match status" value="1"/>
</dbReference>
<dbReference type="NCBIfam" id="TIGR01352">
    <property type="entry name" value="tonB_Cterm"/>
    <property type="match status" value="1"/>
</dbReference>
<name>A0ABT8R6J1_9BACT</name>
<dbReference type="InterPro" id="IPR006260">
    <property type="entry name" value="TonB/TolA_C"/>
</dbReference>
<comment type="subcellular location">
    <subcellularLocation>
        <location evidence="1">Cell inner membrane</location>
        <topology evidence="1">Single-pass membrane protein</topology>
        <orientation evidence="1">Periplasmic side</orientation>
    </subcellularLocation>
</comment>
<comment type="similarity">
    <text evidence="2">Belongs to the TonB family.</text>
</comment>
<sequence>MKFFFTLLLFYISGITYSQELKVLGKIVDARTNKPVKDANVSIDLSNSETVTNVLGYFELTAKMPAKLIVSHVGYQKSIVQLNRDQTTIKIAVLPILYSLPTLLIKDQLSFDGYKYAEEEYNTQMQQRRSQDTKTGNVINELPCMFPGGFSAFKNYLIGQFFKKSDSLKTNLSTIIHFSVNTEGILLVDSVMNTSEPDAQVLKAMFDSSPRWIPARQGEHLIPTHFIQTIDYDAKAQIFRKVDQQPEFTGGMGSFVHFIANNLKTPKEARKAGVKGKVFVQFVVNKTGELEEVEILKGLGYGCDEEVIRVIKLTSGMWIPGKTEGMPVKVRMSLPVVFHSL</sequence>
<dbReference type="Gene3D" id="2.60.40.1120">
    <property type="entry name" value="Carboxypeptidase-like, regulatory domain"/>
    <property type="match status" value="1"/>
</dbReference>
<evidence type="ECO:0000313" key="12">
    <source>
        <dbReference type="Proteomes" id="UP001168528"/>
    </source>
</evidence>
<dbReference type="Proteomes" id="UP001168528">
    <property type="component" value="Unassembled WGS sequence"/>
</dbReference>
<dbReference type="InterPro" id="IPR008969">
    <property type="entry name" value="CarboxyPept-like_regulatory"/>
</dbReference>
<evidence type="ECO:0000256" key="8">
    <source>
        <dbReference type="ARBA" id="ARBA00022989"/>
    </source>
</evidence>
<keyword evidence="3" id="KW-0813">Transport</keyword>